<evidence type="ECO:0000313" key="15">
    <source>
        <dbReference type="EMBL" id="RAM02728.1"/>
    </source>
</evidence>
<dbReference type="PANTHER" id="PTHR11766">
    <property type="entry name" value="TYROSYL-TRNA SYNTHETASE"/>
    <property type="match status" value="1"/>
</dbReference>
<dbReference type="CDD" id="cd00165">
    <property type="entry name" value="S4"/>
    <property type="match status" value="1"/>
</dbReference>
<evidence type="ECO:0000256" key="7">
    <source>
        <dbReference type="ARBA" id="ARBA00022917"/>
    </source>
</evidence>
<evidence type="ECO:0000256" key="4">
    <source>
        <dbReference type="ARBA" id="ARBA00022741"/>
    </source>
</evidence>
<evidence type="ECO:0000313" key="16">
    <source>
        <dbReference type="Proteomes" id="UP000248798"/>
    </source>
</evidence>
<dbReference type="Proteomes" id="UP000248798">
    <property type="component" value="Unassembled WGS sequence"/>
</dbReference>
<dbReference type="InterPro" id="IPR054608">
    <property type="entry name" value="SYY-like_C"/>
</dbReference>
<dbReference type="EMBL" id="CP036313">
    <property type="protein sequence ID" value="QBH15026.1"/>
    <property type="molecule type" value="Genomic_DNA"/>
</dbReference>
<dbReference type="Gene3D" id="3.10.290.10">
    <property type="entry name" value="RNA-binding S4 domain"/>
    <property type="match status" value="1"/>
</dbReference>
<feature type="short sequence motif" description="'HIGH' region" evidence="11">
    <location>
        <begin position="39"/>
        <end position="48"/>
    </location>
</feature>
<dbReference type="PANTHER" id="PTHR11766:SF0">
    <property type="entry name" value="TYROSINE--TRNA LIGASE, MITOCHONDRIAL"/>
    <property type="match status" value="1"/>
</dbReference>
<evidence type="ECO:0000256" key="10">
    <source>
        <dbReference type="ARBA" id="ARBA00060965"/>
    </source>
</evidence>
<dbReference type="PRINTS" id="PR01040">
    <property type="entry name" value="TRNASYNTHTYR"/>
</dbReference>
<dbReference type="InterPro" id="IPR014729">
    <property type="entry name" value="Rossmann-like_a/b/a_fold"/>
</dbReference>
<evidence type="ECO:0000256" key="3">
    <source>
        <dbReference type="ARBA" id="ARBA00022598"/>
    </source>
</evidence>
<dbReference type="SUPFAM" id="SSF52374">
    <property type="entry name" value="Nucleotidylyl transferase"/>
    <property type="match status" value="1"/>
</dbReference>
<keyword evidence="8 11" id="KW-0030">Aminoacyl-tRNA synthetase</keyword>
<dbReference type="GO" id="GO:0042803">
    <property type="term" value="F:protein homodimerization activity"/>
    <property type="evidence" value="ECO:0007669"/>
    <property type="project" value="UniProtKB-ARBA"/>
</dbReference>
<evidence type="ECO:0000256" key="6">
    <source>
        <dbReference type="ARBA" id="ARBA00022884"/>
    </source>
</evidence>
<gene>
    <name evidence="11" type="primary">tyrS</name>
    <name evidence="15" type="ORF">DO021_06705</name>
    <name evidence="14" type="ORF">EYB58_20155</name>
</gene>
<dbReference type="PROSITE" id="PS50889">
    <property type="entry name" value="S4"/>
    <property type="match status" value="1"/>
</dbReference>
<dbReference type="GO" id="GO:0006437">
    <property type="term" value="P:tyrosyl-tRNA aminoacylation"/>
    <property type="evidence" value="ECO:0007669"/>
    <property type="project" value="UniProtKB-UniRule"/>
</dbReference>
<dbReference type="InterPro" id="IPR024088">
    <property type="entry name" value="Tyr-tRNA-ligase_bac-type"/>
</dbReference>
<evidence type="ECO:0000256" key="8">
    <source>
        <dbReference type="ARBA" id="ARBA00023146"/>
    </source>
</evidence>
<dbReference type="Pfam" id="PF00579">
    <property type="entry name" value="tRNA-synt_1b"/>
    <property type="match status" value="1"/>
</dbReference>
<evidence type="ECO:0000256" key="1">
    <source>
        <dbReference type="ARBA" id="ARBA00004496"/>
    </source>
</evidence>
<feature type="binding site" evidence="11">
    <location>
        <position position="169"/>
    </location>
    <ligand>
        <name>L-tyrosine</name>
        <dbReference type="ChEBI" id="CHEBI:58315"/>
    </ligand>
</feature>
<evidence type="ECO:0000256" key="11">
    <source>
        <dbReference type="HAMAP-Rule" id="MF_02006"/>
    </source>
</evidence>
<keyword evidence="7 11" id="KW-0648">Protein biosynthesis</keyword>
<comment type="function">
    <text evidence="11">Catalyzes the attachment of tyrosine to tRNA(Tyr) in a two-step reaction: tyrosine is first activated by ATP to form Tyr-AMP and then transferred to the acceptor end of tRNA(Tyr).</text>
</comment>
<dbReference type="Pfam" id="PF22421">
    <property type="entry name" value="SYY_C-terminal"/>
    <property type="match status" value="1"/>
</dbReference>
<dbReference type="AlphaFoldDB" id="A0A328FDN5"/>
<organism evidence="15 16">
    <name type="scientific">Desulfobacter hydrogenophilus</name>
    <dbReference type="NCBI Taxonomy" id="2291"/>
    <lineage>
        <taxon>Bacteria</taxon>
        <taxon>Pseudomonadati</taxon>
        <taxon>Thermodesulfobacteriota</taxon>
        <taxon>Desulfobacteria</taxon>
        <taxon>Desulfobacterales</taxon>
        <taxon>Desulfobacteraceae</taxon>
        <taxon>Desulfobacter</taxon>
    </lineage>
</organism>
<dbReference type="InterPro" id="IPR001412">
    <property type="entry name" value="aa-tRNA-synth_I_CS"/>
</dbReference>
<dbReference type="GO" id="GO:0003723">
    <property type="term" value="F:RNA binding"/>
    <property type="evidence" value="ECO:0007669"/>
    <property type="project" value="UniProtKB-KW"/>
</dbReference>
<evidence type="ECO:0000313" key="17">
    <source>
        <dbReference type="Proteomes" id="UP000293902"/>
    </source>
</evidence>
<comment type="subcellular location">
    <subcellularLocation>
        <location evidence="1 11">Cytoplasm</location>
    </subcellularLocation>
</comment>
<dbReference type="FunFam" id="3.40.50.620:FF:000008">
    <property type="entry name" value="Tyrosine--tRNA ligase"/>
    <property type="match status" value="1"/>
</dbReference>
<keyword evidence="17" id="KW-1185">Reference proteome</keyword>
<keyword evidence="3 11" id="KW-0436">Ligase</keyword>
<evidence type="ECO:0000259" key="13">
    <source>
        <dbReference type="Pfam" id="PF22421"/>
    </source>
</evidence>
<dbReference type="InterPro" id="IPR002307">
    <property type="entry name" value="Tyr-tRNA-ligase"/>
</dbReference>
<dbReference type="EC" id="6.1.1.1" evidence="11"/>
<evidence type="ECO:0000313" key="14">
    <source>
        <dbReference type="EMBL" id="QBH15026.1"/>
    </source>
</evidence>
<dbReference type="HAMAP" id="MF_02006">
    <property type="entry name" value="Tyr_tRNA_synth_type1"/>
    <property type="match status" value="1"/>
</dbReference>
<dbReference type="OrthoDB" id="9804243at2"/>
<dbReference type="FunFam" id="1.10.240.10:FF:000001">
    <property type="entry name" value="Tyrosine--tRNA ligase"/>
    <property type="match status" value="1"/>
</dbReference>
<dbReference type="RefSeq" id="WP_111954990.1">
    <property type="nucleotide sequence ID" value="NZ_CP036313.1"/>
</dbReference>
<keyword evidence="6 12" id="KW-0694">RNA-binding</keyword>
<dbReference type="EMBL" id="QLNI01000011">
    <property type="protein sequence ID" value="RAM02728.1"/>
    <property type="molecule type" value="Genomic_DNA"/>
</dbReference>
<keyword evidence="4 11" id="KW-0547">Nucleotide-binding</keyword>
<comment type="subunit">
    <text evidence="11">Homodimer.</text>
</comment>
<sequence length="426" mass="47645">MNVLDILKERGFIDNQTHAAELESYLNKEGGSCYIGFDPTADSLHVGHLIPIMSLSHMQQNGHRPIALVGGGTGMIGDPSGKTEMRQMMTLDTIDKNVMGIKNQLSKFIDFKDNKALLANNADWLATLDYVPFLRDIGRHFSINRMIKAESYRQRIESEEGLSFIEFNYMLLQAYDFLKLFDRHHCMLQMGGSDQWGNILAGVDLVRKTRQENVFGITFKLITKSDGSKMGKTASGAVWLDPEKTSPYDYYQFWVNTDDRDVVRFLSLFTFLPMAEIDHITSLSDARLNQAKEVLAFEATCLAHSREEALKAKAAAAAAFGNREIFDEILPSSTIPRQGTAVSPSTLPTTQVSMGELDDGIPAYQLFHRTGLSKTAGEARRLISQGGAYINGDNVTVFDLPVCADHLINHEIILRAGKKRYHRIKI</sequence>
<accession>A0A328FDN5</accession>
<protein>
    <recommendedName>
        <fullName evidence="11">Tyrosine--tRNA ligase</fullName>
        <ecNumber evidence="11">6.1.1.1</ecNumber>
    </recommendedName>
    <alternativeName>
        <fullName evidence="11">Tyrosyl-tRNA synthetase</fullName>
        <shortName evidence="11">TyrRS</shortName>
    </alternativeName>
</protein>
<dbReference type="NCBIfam" id="TIGR00234">
    <property type="entry name" value="tyrS"/>
    <property type="match status" value="1"/>
</dbReference>
<reference evidence="14 17" key="2">
    <citation type="submission" date="2019-02" db="EMBL/GenBank/DDBJ databases">
        <title>Complete genome sequence of Desulfobacter hydrogenophilus AcRS1.</title>
        <authorList>
            <person name="Marietou A."/>
            <person name="Lund M.B."/>
            <person name="Marshall I.P.G."/>
            <person name="Schreiber L."/>
            <person name="Jorgensen B."/>
        </authorList>
    </citation>
    <scope>NUCLEOTIDE SEQUENCE [LARGE SCALE GENOMIC DNA]</scope>
    <source>
        <strain evidence="14 17">AcRS1</strain>
    </source>
</reference>
<comment type="similarity">
    <text evidence="10 11">Belongs to the class-I aminoacyl-tRNA synthetase family. TyrS type 1 subfamily.</text>
</comment>
<proteinExistence type="inferred from homology"/>
<keyword evidence="2 11" id="KW-0963">Cytoplasm</keyword>
<feature type="domain" description="Tyrosine--tRNA ligase SYY-like C-terminal" evidence="13">
    <location>
        <begin position="364"/>
        <end position="423"/>
    </location>
</feature>
<dbReference type="InterPro" id="IPR002305">
    <property type="entry name" value="aa-tRNA-synth_Ic"/>
</dbReference>
<dbReference type="CDD" id="cd00805">
    <property type="entry name" value="TyrRS_core"/>
    <property type="match status" value="1"/>
</dbReference>
<evidence type="ECO:0000256" key="9">
    <source>
        <dbReference type="ARBA" id="ARBA00048248"/>
    </source>
</evidence>
<dbReference type="GO" id="GO:0004831">
    <property type="term" value="F:tyrosine-tRNA ligase activity"/>
    <property type="evidence" value="ECO:0007669"/>
    <property type="project" value="UniProtKB-UniRule"/>
</dbReference>
<feature type="binding site" evidence="11">
    <location>
        <position position="232"/>
    </location>
    <ligand>
        <name>ATP</name>
        <dbReference type="ChEBI" id="CHEBI:30616"/>
    </ligand>
</feature>
<feature type="binding site" evidence="11">
    <location>
        <position position="34"/>
    </location>
    <ligand>
        <name>L-tyrosine</name>
        <dbReference type="ChEBI" id="CHEBI:58315"/>
    </ligand>
</feature>
<dbReference type="InterPro" id="IPR024107">
    <property type="entry name" value="Tyr-tRNA-ligase_bac_1"/>
</dbReference>
<dbReference type="Proteomes" id="UP000293902">
    <property type="component" value="Chromosome"/>
</dbReference>
<dbReference type="SUPFAM" id="SSF55174">
    <property type="entry name" value="Alpha-L RNA-binding motif"/>
    <property type="match status" value="1"/>
</dbReference>
<dbReference type="Gene3D" id="3.40.50.620">
    <property type="entry name" value="HUPs"/>
    <property type="match status" value="1"/>
</dbReference>
<name>A0A328FDN5_9BACT</name>
<keyword evidence="5 11" id="KW-0067">ATP-binding</keyword>
<dbReference type="GO" id="GO:0005829">
    <property type="term" value="C:cytosol"/>
    <property type="evidence" value="ECO:0007669"/>
    <property type="project" value="TreeGrafter"/>
</dbReference>
<comment type="catalytic activity">
    <reaction evidence="9 11">
        <text>tRNA(Tyr) + L-tyrosine + ATP = L-tyrosyl-tRNA(Tyr) + AMP + diphosphate + H(+)</text>
        <dbReference type="Rhea" id="RHEA:10220"/>
        <dbReference type="Rhea" id="RHEA-COMP:9706"/>
        <dbReference type="Rhea" id="RHEA-COMP:9707"/>
        <dbReference type="ChEBI" id="CHEBI:15378"/>
        <dbReference type="ChEBI" id="CHEBI:30616"/>
        <dbReference type="ChEBI" id="CHEBI:33019"/>
        <dbReference type="ChEBI" id="CHEBI:58315"/>
        <dbReference type="ChEBI" id="CHEBI:78442"/>
        <dbReference type="ChEBI" id="CHEBI:78536"/>
        <dbReference type="ChEBI" id="CHEBI:456215"/>
        <dbReference type="EC" id="6.1.1.1"/>
    </reaction>
</comment>
<feature type="short sequence motif" description="'KMSKS' region" evidence="11">
    <location>
        <begin position="229"/>
        <end position="233"/>
    </location>
</feature>
<evidence type="ECO:0000256" key="2">
    <source>
        <dbReference type="ARBA" id="ARBA00022490"/>
    </source>
</evidence>
<dbReference type="InterPro" id="IPR036986">
    <property type="entry name" value="S4_RNA-bd_sf"/>
</dbReference>
<dbReference type="Gene3D" id="1.10.240.10">
    <property type="entry name" value="Tyrosyl-Transfer RNA Synthetase"/>
    <property type="match status" value="1"/>
</dbReference>
<dbReference type="PROSITE" id="PS00178">
    <property type="entry name" value="AA_TRNA_LIGASE_I"/>
    <property type="match status" value="1"/>
</dbReference>
<evidence type="ECO:0000256" key="12">
    <source>
        <dbReference type="PROSITE-ProRule" id="PRU00182"/>
    </source>
</evidence>
<dbReference type="GO" id="GO:0005524">
    <property type="term" value="F:ATP binding"/>
    <property type="evidence" value="ECO:0007669"/>
    <property type="project" value="UniProtKB-UniRule"/>
</dbReference>
<evidence type="ECO:0000256" key="5">
    <source>
        <dbReference type="ARBA" id="ARBA00022840"/>
    </source>
</evidence>
<reference evidence="15 16" key="1">
    <citation type="submission" date="2018-06" db="EMBL/GenBank/DDBJ databases">
        <title>Complete Genome Sequence of Desulfobacter hydrogenophilus (DSM3380).</title>
        <authorList>
            <person name="Marietou A."/>
            <person name="Schreiber L."/>
            <person name="Marshall I."/>
            <person name="Jorgensen B."/>
        </authorList>
    </citation>
    <scope>NUCLEOTIDE SEQUENCE [LARGE SCALE GENOMIC DNA]</scope>
    <source>
        <strain evidence="15 16">DSM 3380</strain>
    </source>
</reference>
<feature type="binding site" evidence="11">
    <location>
        <position position="173"/>
    </location>
    <ligand>
        <name>L-tyrosine</name>
        <dbReference type="ChEBI" id="CHEBI:58315"/>
    </ligand>
</feature>